<comment type="caution">
    <text evidence="2">The sequence shown here is derived from an EMBL/GenBank/DDBJ whole genome shotgun (WGS) entry which is preliminary data.</text>
</comment>
<dbReference type="STRING" id="337451.A0A3S3N9L1"/>
<reference evidence="2 3" key="1">
    <citation type="journal article" date="2019" name="Nat. Plants">
        <title>Stout camphor tree genome fills gaps in understanding of flowering plant genome evolution.</title>
        <authorList>
            <person name="Chaw S.M."/>
            <person name="Liu Y.C."/>
            <person name="Wu Y.W."/>
            <person name="Wang H.Y."/>
            <person name="Lin C.I."/>
            <person name="Wu C.S."/>
            <person name="Ke H.M."/>
            <person name="Chang L.Y."/>
            <person name="Hsu C.Y."/>
            <person name="Yang H.T."/>
            <person name="Sudianto E."/>
            <person name="Hsu M.H."/>
            <person name="Wu K.P."/>
            <person name="Wang L.N."/>
            <person name="Leebens-Mack J.H."/>
            <person name="Tsai I.J."/>
        </authorList>
    </citation>
    <scope>NUCLEOTIDE SEQUENCE [LARGE SCALE GENOMIC DNA]</scope>
    <source>
        <strain evidence="3">cv. Chaw 1501</strain>
        <tissue evidence="2">Young leaves</tissue>
    </source>
</reference>
<keyword evidence="3" id="KW-1185">Reference proteome</keyword>
<dbReference type="Pfam" id="PF11955">
    <property type="entry name" value="PORR"/>
    <property type="match status" value="1"/>
</dbReference>
<dbReference type="InterPro" id="IPR021099">
    <property type="entry name" value="PORR_domain"/>
</dbReference>
<dbReference type="AlphaFoldDB" id="A0A3S3N9L1"/>
<dbReference type="EMBL" id="QPKB01000004">
    <property type="protein sequence ID" value="RWR83335.1"/>
    <property type="molecule type" value="Genomic_DNA"/>
</dbReference>
<dbReference type="PANTHER" id="PTHR31476">
    <property type="entry name" value="PROTEIN WHAT'S THIS FACTOR 1 HOMOLOG, CHLOROPLASTIC"/>
    <property type="match status" value="1"/>
</dbReference>
<evidence type="ECO:0000259" key="1">
    <source>
        <dbReference type="Pfam" id="PF11955"/>
    </source>
</evidence>
<sequence length="144" mass="16607">MASFSSFHCLCRSSLHHGRPNPISCYNDQQRATFMEGAKMKWVRERGLDHAVGKQKHLRPLLSLKNLIVSEPFNSLPLSTISDMKSRLFLPFRAMKFIRNYPSVFLESPSSSSYHRPRIGLTPDVLCLHDDEQSLLPLLRGRRR</sequence>
<accession>A0A3S3N9L1</accession>
<dbReference type="PANTHER" id="PTHR31476:SF16">
    <property type="entry name" value="F14O23.23 PROTEIN"/>
    <property type="match status" value="1"/>
</dbReference>
<name>A0A3S3N9L1_9MAGN</name>
<dbReference type="OrthoDB" id="1892230at2759"/>
<dbReference type="InterPro" id="IPR045040">
    <property type="entry name" value="PORR_fam"/>
</dbReference>
<organism evidence="2 3">
    <name type="scientific">Cinnamomum micranthum f. kanehirae</name>
    <dbReference type="NCBI Taxonomy" id="337451"/>
    <lineage>
        <taxon>Eukaryota</taxon>
        <taxon>Viridiplantae</taxon>
        <taxon>Streptophyta</taxon>
        <taxon>Embryophyta</taxon>
        <taxon>Tracheophyta</taxon>
        <taxon>Spermatophyta</taxon>
        <taxon>Magnoliopsida</taxon>
        <taxon>Magnoliidae</taxon>
        <taxon>Laurales</taxon>
        <taxon>Lauraceae</taxon>
        <taxon>Cinnamomum</taxon>
    </lineage>
</organism>
<proteinExistence type="predicted"/>
<dbReference type="Proteomes" id="UP000283530">
    <property type="component" value="Unassembled WGS sequence"/>
</dbReference>
<evidence type="ECO:0000313" key="2">
    <source>
        <dbReference type="EMBL" id="RWR83335.1"/>
    </source>
</evidence>
<dbReference type="GO" id="GO:0003723">
    <property type="term" value="F:RNA binding"/>
    <property type="evidence" value="ECO:0007669"/>
    <property type="project" value="InterPro"/>
</dbReference>
<gene>
    <name evidence="2" type="ORF">CKAN_01208800</name>
</gene>
<evidence type="ECO:0000313" key="3">
    <source>
        <dbReference type="Proteomes" id="UP000283530"/>
    </source>
</evidence>
<protein>
    <submittedName>
        <fullName evidence="2">Plant organelle RNA recognition domain-containing protein</fullName>
    </submittedName>
</protein>
<feature type="domain" description="PORR" evidence="1">
    <location>
        <begin position="43"/>
        <end position="136"/>
    </location>
</feature>